<feature type="transmembrane region" description="Helical" evidence="4">
    <location>
        <begin position="190"/>
        <end position="209"/>
    </location>
</feature>
<dbReference type="Pfam" id="PF00664">
    <property type="entry name" value="ABC_membrane"/>
    <property type="match status" value="1"/>
</dbReference>
<evidence type="ECO:0000256" key="2">
    <source>
        <dbReference type="ARBA" id="ARBA00022989"/>
    </source>
</evidence>
<evidence type="ECO:0000256" key="3">
    <source>
        <dbReference type="ARBA" id="ARBA00023136"/>
    </source>
</evidence>
<dbReference type="InterPro" id="IPR011527">
    <property type="entry name" value="ABC1_TM_dom"/>
</dbReference>
<dbReference type="PROSITE" id="PS50929">
    <property type="entry name" value="ABC_TM1F"/>
    <property type="match status" value="1"/>
</dbReference>
<organism evidence="6">
    <name type="scientific">marine metagenome</name>
    <dbReference type="NCBI Taxonomy" id="408172"/>
    <lineage>
        <taxon>unclassified sequences</taxon>
        <taxon>metagenomes</taxon>
        <taxon>ecological metagenomes</taxon>
    </lineage>
</organism>
<proteinExistence type="predicted"/>
<feature type="non-terminal residue" evidence="6">
    <location>
        <position position="323"/>
    </location>
</feature>
<dbReference type="Gene3D" id="1.20.1560.10">
    <property type="entry name" value="ABC transporter type 1, transmembrane domain"/>
    <property type="match status" value="1"/>
</dbReference>
<feature type="transmembrane region" description="Helical" evidence="4">
    <location>
        <begin position="158"/>
        <end position="184"/>
    </location>
</feature>
<protein>
    <recommendedName>
        <fullName evidence="5">ABC transmembrane type-1 domain-containing protein</fullName>
    </recommendedName>
</protein>
<keyword evidence="1 4" id="KW-0812">Transmembrane</keyword>
<dbReference type="GO" id="GO:0005524">
    <property type="term" value="F:ATP binding"/>
    <property type="evidence" value="ECO:0007669"/>
    <property type="project" value="InterPro"/>
</dbReference>
<evidence type="ECO:0000256" key="4">
    <source>
        <dbReference type="SAM" id="Phobius"/>
    </source>
</evidence>
<evidence type="ECO:0000313" key="6">
    <source>
        <dbReference type="EMBL" id="SVC60700.1"/>
    </source>
</evidence>
<dbReference type="AlphaFoldDB" id="A0A382NJ41"/>
<feature type="transmembrane region" description="Helical" evidence="4">
    <location>
        <begin position="86"/>
        <end position="108"/>
    </location>
</feature>
<dbReference type="InterPro" id="IPR036640">
    <property type="entry name" value="ABC1_TM_sf"/>
</dbReference>
<name>A0A382NJ41_9ZZZZ</name>
<feature type="domain" description="ABC transmembrane type-1" evidence="5">
    <location>
        <begin position="32"/>
        <end position="292"/>
    </location>
</feature>
<dbReference type="GO" id="GO:0140359">
    <property type="term" value="F:ABC-type transporter activity"/>
    <property type="evidence" value="ECO:0007669"/>
    <property type="project" value="InterPro"/>
</dbReference>
<evidence type="ECO:0000259" key="5">
    <source>
        <dbReference type="PROSITE" id="PS50929"/>
    </source>
</evidence>
<sequence>VLAGKGETWRETGRLVLHLWRHLSLRRKRQFAVVTILMILSAFAEILTLGAVIPFITVLVNPEKVMQIGIVADVAGLIGVSQPEDLVVPLALLFIAGAVASAGMRLVLVWATMHLSVVTGADLTAEAYARTLHQPYAIHVRRNTSDVTSGVIHKVDSVVYGMLSPLQTALGSLVTLVSVAAVLVVIEPGLAVIVIGAFGGGYLAITRVFRGRLERNSQQIAREQTQVIKAIQEGIGGIREVLIDGTQAVFLDQFRRPDRRMRKAMGSNSVIQQSPRFLMEGLAMVLIVVLVLTLNDRSGGISERLPMIGALVLAGQRLLPIFQ</sequence>
<dbReference type="EMBL" id="UINC01100554">
    <property type="protein sequence ID" value="SVC60700.1"/>
    <property type="molecule type" value="Genomic_DNA"/>
</dbReference>
<keyword evidence="2 4" id="KW-1133">Transmembrane helix</keyword>
<dbReference type="GO" id="GO:0016020">
    <property type="term" value="C:membrane"/>
    <property type="evidence" value="ECO:0007669"/>
    <property type="project" value="InterPro"/>
</dbReference>
<reference evidence="6" key="1">
    <citation type="submission" date="2018-05" db="EMBL/GenBank/DDBJ databases">
        <authorList>
            <person name="Lanie J.A."/>
            <person name="Ng W.-L."/>
            <person name="Kazmierczak K.M."/>
            <person name="Andrzejewski T.M."/>
            <person name="Davidsen T.M."/>
            <person name="Wayne K.J."/>
            <person name="Tettelin H."/>
            <person name="Glass J.I."/>
            <person name="Rusch D."/>
            <person name="Podicherti R."/>
            <person name="Tsui H.-C.T."/>
            <person name="Winkler M.E."/>
        </authorList>
    </citation>
    <scope>NUCLEOTIDE SEQUENCE</scope>
</reference>
<accession>A0A382NJ41</accession>
<feature type="transmembrane region" description="Helical" evidence="4">
    <location>
        <begin position="31"/>
        <end position="56"/>
    </location>
</feature>
<evidence type="ECO:0000256" key="1">
    <source>
        <dbReference type="ARBA" id="ARBA00022692"/>
    </source>
</evidence>
<feature type="non-terminal residue" evidence="6">
    <location>
        <position position="1"/>
    </location>
</feature>
<dbReference type="SUPFAM" id="SSF90123">
    <property type="entry name" value="ABC transporter transmembrane region"/>
    <property type="match status" value="1"/>
</dbReference>
<keyword evidence="3 4" id="KW-0472">Membrane</keyword>
<gene>
    <name evidence="6" type="ORF">METZ01_LOCUS313554</name>
</gene>